<protein>
    <submittedName>
        <fullName evidence="3">Uncharacterized protein</fullName>
    </submittedName>
</protein>
<keyword evidence="2" id="KW-0812">Transmembrane</keyword>
<feature type="transmembrane region" description="Helical" evidence="2">
    <location>
        <begin position="28"/>
        <end position="47"/>
    </location>
</feature>
<dbReference type="OrthoDB" id="3638805at2"/>
<keyword evidence="4" id="KW-1185">Reference proteome</keyword>
<sequence>MLYIVLALVLAAFGLLIGALTTANTLWAWISVVVSVVAATLLVMDWLKGRRAKAAGTDESMRPRSVVVGGSRQRREEPAPVDDLDDLDDFDDGFDKFDEPPKEFPPRDIQREPISNLAFEPPVKAELPGGPMDERTVVTEAVEKPDAGPESLDLAGEPGEEPTDASDLLVVAGLSAEVRVVDEHPRYHLATCVWLANRPTIPVAVSEARQLGFTPCARCGPDGVLAARHRAAR</sequence>
<feature type="region of interest" description="Disordered" evidence="1">
    <location>
        <begin position="142"/>
        <end position="163"/>
    </location>
</feature>
<accession>A0A4R7VBD8</accession>
<evidence type="ECO:0000256" key="2">
    <source>
        <dbReference type="SAM" id="Phobius"/>
    </source>
</evidence>
<feature type="region of interest" description="Disordered" evidence="1">
    <location>
        <begin position="58"/>
        <end position="85"/>
    </location>
</feature>
<dbReference type="AlphaFoldDB" id="A0A4R7VBD8"/>
<keyword evidence="2" id="KW-1133">Transmembrane helix</keyword>
<dbReference type="Proteomes" id="UP000294927">
    <property type="component" value="Unassembled WGS sequence"/>
</dbReference>
<reference evidence="3 4" key="1">
    <citation type="submission" date="2019-03" db="EMBL/GenBank/DDBJ databases">
        <title>Genomic Encyclopedia of Archaeal and Bacterial Type Strains, Phase II (KMG-II): from individual species to whole genera.</title>
        <authorList>
            <person name="Goeker M."/>
        </authorList>
    </citation>
    <scope>NUCLEOTIDE SEQUENCE [LARGE SCALE GENOMIC DNA]</scope>
    <source>
        <strain evidence="3 4">DSM 45499</strain>
    </source>
</reference>
<organism evidence="3 4">
    <name type="scientific">Actinophytocola oryzae</name>
    <dbReference type="NCBI Taxonomy" id="502181"/>
    <lineage>
        <taxon>Bacteria</taxon>
        <taxon>Bacillati</taxon>
        <taxon>Actinomycetota</taxon>
        <taxon>Actinomycetes</taxon>
        <taxon>Pseudonocardiales</taxon>
        <taxon>Pseudonocardiaceae</taxon>
    </lineage>
</organism>
<name>A0A4R7VBD8_9PSEU</name>
<gene>
    <name evidence="3" type="ORF">CLV71_111254</name>
</gene>
<evidence type="ECO:0000256" key="1">
    <source>
        <dbReference type="SAM" id="MobiDB-lite"/>
    </source>
</evidence>
<comment type="caution">
    <text evidence="3">The sequence shown here is derived from an EMBL/GenBank/DDBJ whole genome shotgun (WGS) entry which is preliminary data.</text>
</comment>
<dbReference type="RefSeq" id="WP_133905939.1">
    <property type="nucleotide sequence ID" value="NZ_SOCP01000011.1"/>
</dbReference>
<evidence type="ECO:0000313" key="4">
    <source>
        <dbReference type="Proteomes" id="UP000294927"/>
    </source>
</evidence>
<proteinExistence type="predicted"/>
<keyword evidence="2" id="KW-0472">Membrane</keyword>
<evidence type="ECO:0000313" key="3">
    <source>
        <dbReference type="EMBL" id="TDV46295.1"/>
    </source>
</evidence>
<dbReference type="EMBL" id="SOCP01000011">
    <property type="protein sequence ID" value="TDV46295.1"/>
    <property type="molecule type" value="Genomic_DNA"/>
</dbReference>